<dbReference type="AlphaFoldDB" id="A0ABD1EFA5"/>
<proteinExistence type="predicted"/>
<evidence type="ECO:0000313" key="1">
    <source>
        <dbReference type="EMBL" id="KAL1492617.1"/>
    </source>
</evidence>
<sequence>MNSKMTFYKKNKCIKYPFYKWWGVEMERDHRPKLLAYFQEFSDFPPIPQGTISKIEKQFCECMADKKPFNVLSNNTKVDVMLEFEENPHNSAPTSSFVIGS</sequence>
<dbReference type="EMBL" id="JBDJPC010000008">
    <property type="protein sequence ID" value="KAL1492617.1"/>
    <property type="molecule type" value="Genomic_DNA"/>
</dbReference>
<accession>A0ABD1EFA5</accession>
<name>A0ABD1EFA5_HYPHA</name>
<organism evidence="1 2">
    <name type="scientific">Hypothenemus hampei</name>
    <name type="common">Coffee berry borer</name>
    <dbReference type="NCBI Taxonomy" id="57062"/>
    <lineage>
        <taxon>Eukaryota</taxon>
        <taxon>Metazoa</taxon>
        <taxon>Ecdysozoa</taxon>
        <taxon>Arthropoda</taxon>
        <taxon>Hexapoda</taxon>
        <taxon>Insecta</taxon>
        <taxon>Pterygota</taxon>
        <taxon>Neoptera</taxon>
        <taxon>Endopterygota</taxon>
        <taxon>Coleoptera</taxon>
        <taxon>Polyphaga</taxon>
        <taxon>Cucujiformia</taxon>
        <taxon>Curculionidae</taxon>
        <taxon>Scolytinae</taxon>
        <taxon>Hypothenemus</taxon>
    </lineage>
</organism>
<dbReference type="Proteomes" id="UP001566132">
    <property type="component" value="Unassembled WGS sequence"/>
</dbReference>
<keyword evidence="2" id="KW-1185">Reference proteome</keyword>
<reference evidence="1 2" key="1">
    <citation type="submission" date="2024-05" db="EMBL/GenBank/DDBJ databases">
        <title>Genetic variation in Jamaican populations of the coffee berry borer (Hypothenemus hampei).</title>
        <authorList>
            <person name="Errbii M."/>
            <person name="Myrie A."/>
        </authorList>
    </citation>
    <scope>NUCLEOTIDE SEQUENCE [LARGE SCALE GENOMIC DNA]</scope>
    <source>
        <strain evidence="1">JA-Hopewell-2020-01-JO</strain>
        <tissue evidence="1">Whole body</tissue>
    </source>
</reference>
<evidence type="ECO:0000313" key="2">
    <source>
        <dbReference type="Proteomes" id="UP001566132"/>
    </source>
</evidence>
<comment type="caution">
    <text evidence="1">The sequence shown here is derived from an EMBL/GenBank/DDBJ whole genome shotgun (WGS) entry which is preliminary data.</text>
</comment>
<protein>
    <submittedName>
        <fullName evidence="1">Uncharacterized protein</fullName>
    </submittedName>
</protein>
<gene>
    <name evidence="1" type="ORF">ABEB36_010854</name>
</gene>